<organism evidence="2 3">
    <name type="scientific">Robbsia andropogonis</name>
    <dbReference type="NCBI Taxonomy" id="28092"/>
    <lineage>
        <taxon>Bacteria</taxon>
        <taxon>Pseudomonadati</taxon>
        <taxon>Pseudomonadota</taxon>
        <taxon>Betaproteobacteria</taxon>
        <taxon>Burkholderiales</taxon>
        <taxon>Burkholderiaceae</taxon>
        <taxon>Robbsia</taxon>
    </lineage>
</organism>
<proteinExistence type="predicted"/>
<dbReference type="Proteomes" id="UP000033618">
    <property type="component" value="Unassembled WGS sequence"/>
</dbReference>
<dbReference type="EMBL" id="LAQU01000001">
    <property type="protein sequence ID" value="KKB65147.1"/>
    <property type="molecule type" value="Genomic_DNA"/>
</dbReference>
<evidence type="ECO:0000256" key="1">
    <source>
        <dbReference type="SAM" id="MobiDB-lite"/>
    </source>
</evidence>
<evidence type="ECO:0000313" key="3">
    <source>
        <dbReference type="Proteomes" id="UP000033618"/>
    </source>
</evidence>
<protein>
    <submittedName>
        <fullName evidence="2">Uncharacterized protein</fullName>
    </submittedName>
</protein>
<sequence>MQRRELAPTSASLSLTQASRRCVQGEVDDVSADVDGPALSRVAVAHSRPGAMSSVLGRIGQWVIASGRIGTHAQGESASAPEGVGHLSAYACSVPIHHRKVSWIERRLARLPHASRLAADIEPLKAFNDRSRSWSATTAFTLIPVNKVRNALRTTGVPQSGRAAHVMTTPLDHDHFRSQVSRARQYADMLIRPPGEACAGDVAESMRMSEQQRHNLISLSRFASYIDDAFRAKGKPNERFFALVRKEDIGFPGRPIYAVAYTEYVPGEDDLVIKAVAAHPFTHFSPGTTSADIDALLQRNMGAHEWETYFDNDEHLNVLGADFRLRNIAGYSSLQSVVASMRDHTIRSITAHPVNPRTNHTASRLGMNATEQAPAP</sequence>
<comment type="caution">
    <text evidence="2">The sequence shown here is derived from an EMBL/GenBank/DDBJ whole genome shotgun (WGS) entry which is preliminary data.</text>
</comment>
<dbReference type="RefSeq" id="WP_046151844.1">
    <property type="nucleotide sequence ID" value="NZ_CADFGU010000001.1"/>
</dbReference>
<dbReference type="AlphaFoldDB" id="A0A0F5K6J6"/>
<feature type="region of interest" description="Disordered" evidence="1">
    <location>
        <begin position="353"/>
        <end position="376"/>
    </location>
</feature>
<keyword evidence="3" id="KW-1185">Reference proteome</keyword>
<evidence type="ECO:0000313" key="2">
    <source>
        <dbReference type="EMBL" id="KKB65147.1"/>
    </source>
</evidence>
<accession>A0A0F5K6J6</accession>
<dbReference type="PATRIC" id="fig|28092.6.peg.55"/>
<gene>
    <name evidence="2" type="ORF">WM40_00250</name>
</gene>
<name>A0A0F5K6J6_9BURK</name>
<reference evidence="2 3" key="1">
    <citation type="submission" date="2015-03" db="EMBL/GenBank/DDBJ databases">
        <title>Draft Genome Sequence of Burkholderia andropogonis type strain ICMP2807, isolated from Sorghum bicolor.</title>
        <authorList>
            <person name="Lopes-Santos L."/>
            <person name="Castro D.B."/>
            <person name="Ottoboni L.M."/>
            <person name="Park D."/>
            <person name="Weirc B.S."/>
            <person name="Destefano S.A."/>
        </authorList>
    </citation>
    <scope>NUCLEOTIDE SEQUENCE [LARGE SCALE GENOMIC DNA]</scope>
    <source>
        <strain evidence="2 3">ICMP2807</strain>
    </source>
</reference>